<dbReference type="Gene3D" id="3.50.50.60">
    <property type="entry name" value="FAD/NAD(P)-binding domain"/>
    <property type="match status" value="1"/>
</dbReference>
<dbReference type="InterPro" id="IPR001613">
    <property type="entry name" value="Flavin_amine_oxidase"/>
</dbReference>
<dbReference type="SUPFAM" id="SSF51905">
    <property type="entry name" value="FAD/NAD(P)-binding domain"/>
    <property type="match status" value="1"/>
</dbReference>
<feature type="domain" description="Amine oxidase" evidence="4">
    <location>
        <begin position="19"/>
        <end position="279"/>
    </location>
</feature>
<feature type="binding site" evidence="3">
    <location>
        <position position="239"/>
    </location>
    <ligand>
        <name>FAD</name>
        <dbReference type="ChEBI" id="CHEBI:57692"/>
    </ligand>
</feature>
<dbReference type="OrthoDB" id="20837at2"/>
<accession>A0A2G5PAY8</accession>
<dbReference type="Pfam" id="PF01593">
    <property type="entry name" value="Amino_oxidase"/>
    <property type="match status" value="1"/>
</dbReference>
<reference evidence="5 6" key="1">
    <citation type="journal article" date="2017" name="Infect. Genet. Evol.">
        <title>The new phylogeny of the genus Mycobacterium: The old and the news.</title>
        <authorList>
            <person name="Tortoli E."/>
            <person name="Fedrizzi T."/>
            <person name="Meehan C.J."/>
            <person name="Trovato A."/>
            <person name="Grottola A."/>
            <person name="Giacobazzi E."/>
            <person name="Serpini G.F."/>
            <person name="Tagliazucchi S."/>
            <person name="Fabio A."/>
            <person name="Bettua C."/>
            <person name="Bertorelli R."/>
            <person name="Frascaro F."/>
            <person name="De Sanctis V."/>
            <person name="Pecorari M."/>
            <person name="Jousson O."/>
            <person name="Segata N."/>
            <person name="Cirillo D.M."/>
        </authorList>
    </citation>
    <scope>NUCLEOTIDE SEQUENCE [LARGE SCALE GENOMIC DNA]</scope>
    <source>
        <strain evidence="5 6">CIP1034565</strain>
    </source>
</reference>
<sequence length="423" mass="45524">MNPATAAHRPAMAVIGGGVSGLTAAYLLARDHDVTLFEADGRLGGHAHTHDVESRTGGTLAVDSGFIVMNERTYPHLLRLFGELGVQTRPTEMSMSISCGGCGLSYAGGRGLGGILAQPTRLGDPRFLGLLAQVPKFHRRARRLLATDSDLTWGQFLADGRFGDYFIQHFAVPLVSCVWSCGDSDAADYPARHLFTFLDHHGMLQVTGSPTWRTVVGGSRAYVEKIAGQLDDIRLDQPVTALTRDADGVEVRVGAHTQRFDGVVLAVHADQALALLADASPQEKSDLAAIGYSRNETWLHHDPALLPEAPRARASWNYRLASCRGGADKVTVSYWMNRLQGLQDTRDHLVTLNATERVDPATVQARMTYQHPVFSTAAVAAAQRLRTAGGPRLAFAGAHLGWGFHEDGCRSGAQAAASFGAPW</sequence>
<dbReference type="InterPro" id="IPR036188">
    <property type="entry name" value="FAD/NAD-bd_sf"/>
</dbReference>
<name>A0A2G5PAY8_9MYCO</name>
<dbReference type="PANTHER" id="PTHR42923">
    <property type="entry name" value="PROTOPORPHYRINOGEN OXIDASE"/>
    <property type="match status" value="1"/>
</dbReference>
<dbReference type="EMBL" id="PDCN02000011">
    <property type="protein sequence ID" value="PIB75230.1"/>
    <property type="molecule type" value="Genomic_DNA"/>
</dbReference>
<keyword evidence="2" id="KW-0560">Oxidoreductase</keyword>
<dbReference type="AlphaFoldDB" id="A0A2G5PAY8"/>
<feature type="binding site" evidence="3">
    <location>
        <begin position="38"/>
        <end position="39"/>
    </location>
    <ligand>
        <name>FAD</name>
        <dbReference type="ChEBI" id="CHEBI:57692"/>
    </ligand>
</feature>
<dbReference type="PANTHER" id="PTHR42923:SF17">
    <property type="entry name" value="AMINE OXIDASE DOMAIN-CONTAINING PROTEIN"/>
    <property type="match status" value="1"/>
</dbReference>
<dbReference type="STRING" id="85968.GCA_900073015_02657"/>
<dbReference type="PRINTS" id="PR00757">
    <property type="entry name" value="AMINEOXDASEF"/>
</dbReference>
<comment type="cofactor">
    <cofactor evidence="1">
        <name>FAD</name>
        <dbReference type="ChEBI" id="CHEBI:57692"/>
    </cofactor>
</comment>
<gene>
    <name evidence="5" type="ORF">CQY22_010225</name>
</gene>
<evidence type="ECO:0000259" key="4">
    <source>
        <dbReference type="Pfam" id="PF01593"/>
    </source>
</evidence>
<dbReference type="InterPro" id="IPR050464">
    <property type="entry name" value="Zeta_carotene_desat/Oxidored"/>
</dbReference>
<comment type="caution">
    <text evidence="5">The sequence shown here is derived from an EMBL/GenBank/DDBJ whole genome shotgun (WGS) entry which is preliminary data.</text>
</comment>
<organism evidence="5 6">
    <name type="scientific">Mycolicibacterium brumae</name>
    <dbReference type="NCBI Taxonomy" id="85968"/>
    <lineage>
        <taxon>Bacteria</taxon>
        <taxon>Bacillati</taxon>
        <taxon>Actinomycetota</taxon>
        <taxon>Actinomycetes</taxon>
        <taxon>Mycobacteriales</taxon>
        <taxon>Mycobacteriaceae</taxon>
        <taxon>Mycolicibacterium</taxon>
    </lineage>
</organism>
<evidence type="ECO:0000313" key="6">
    <source>
        <dbReference type="Proteomes" id="UP000230551"/>
    </source>
</evidence>
<feature type="binding site" evidence="3">
    <location>
        <position position="20"/>
    </location>
    <ligand>
        <name>FAD</name>
        <dbReference type="ChEBI" id="CHEBI:57692"/>
    </ligand>
</feature>
<dbReference type="Proteomes" id="UP000230551">
    <property type="component" value="Unassembled WGS sequence"/>
</dbReference>
<proteinExistence type="predicted"/>
<dbReference type="RefSeq" id="WP_090589832.1">
    <property type="nucleotide sequence ID" value="NZ_CP104302.1"/>
</dbReference>
<dbReference type="InterPro" id="IPR002937">
    <property type="entry name" value="Amino_oxidase"/>
</dbReference>
<evidence type="ECO:0000256" key="3">
    <source>
        <dbReference type="PIRSR" id="PIRSR601613-1"/>
    </source>
</evidence>
<dbReference type="GO" id="GO:0016491">
    <property type="term" value="F:oxidoreductase activity"/>
    <property type="evidence" value="ECO:0007669"/>
    <property type="project" value="UniProtKB-KW"/>
</dbReference>
<evidence type="ECO:0000313" key="5">
    <source>
        <dbReference type="EMBL" id="PIB75230.1"/>
    </source>
</evidence>
<evidence type="ECO:0000256" key="2">
    <source>
        <dbReference type="ARBA" id="ARBA00023002"/>
    </source>
</evidence>
<feature type="binding site" evidence="3">
    <location>
        <position position="200"/>
    </location>
    <ligand>
        <name>substrate</name>
    </ligand>
</feature>
<protein>
    <submittedName>
        <fullName evidence="5">Amine oxidase</fullName>
    </submittedName>
</protein>
<keyword evidence="6" id="KW-1185">Reference proteome</keyword>
<evidence type="ECO:0000256" key="1">
    <source>
        <dbReference type="ARBA" id="ARBA00001974"/>
    </source>
</evidence>